<dbReference type="VEuPathDB" id="MicrosporidiaDB:THOM_0107"/>
<dbReference type="AlphaFoldDB" id="L7K0D0"/>
<evidence type="ECO:0008006" key="3">
    <source>
        <dbReference type="Google" id="ProtNLM"/>
    </source>
</evidence>
<proteinExistence type="predicted"/>
<protein>
    <recommendedName>
        <fullName evidence="3">Chromo domain-containing protein</fullName>
    </recommendedName>
</protein>
<evidence type="ECO:0000313" key="2">
    <source>
        <dbReference type="Proteomes" id="UP000011185"/>
    </source>
</evidence>
<name>L7K0D0_TRAHO</name>
<dbReference type="InParanoid" id="L7K0D0"/>
<organism evidence="1 2">
    <name type="scientific">Trachipleistophora hominis</name>
    <name type="common">Microsporidian parasite</name>
    <dbReference type="NCBI Taxonomy" id="72359"/>
    <lineage>
        <taxon>Eukaryota</taxon>
        <taxon>Fungi</taxon>
        <taxon>Fungi incertae sedis</taxon>
        <taxon>Microsporidia</taxon>
        <taxon>Pleistophoridae</taxon>
        <taxon>Trachipleistophora</taxon>
    </lineage>
</organism>
<dbReference type="EMBL" id="JH993806">
    <property type="protein sequence ID" value="ELQ76911.1"/>
    <property type="molecule type" value="Genomic_DNA"/>
</dbReference>
<evidence type="ECO:0000313" key="1">
    <source>
        <dbReference type="EMBL" id="ELQ76911.1"/>
    </source>
</evidence>
<reference evidence="1 2" key="1">
    <citation type="journal article" date="2012" name="PLoS Pathog.">
        <title>The genome of the obligate intracellular parasite Trachipleistophora hominis: new insights into microsporidian genome dynamics and reductive evolution.</title>
        <authorList>
            <person name="Heinz E."/>
            <person name="Williams T.A."/>
            <person name="Nakjang S."/>
            <person name="Noel C.J."/>
            <person name="Swan D.C."/>
            <person name="Goldberg A.V."/>
            <person name="Harris S.R."/>
            <person name="Weinmaier T."/>
            <person name="Markert S."/>
            <person name="Becher D."/>
            <person name="Bernhardt J."/>
            <person name="Dagan T."/>
            <person name="Hacker C."/>
            <person name="Lucocq J.M."/>
            <person name="Schweder T."/>
            <person name="Rattei T."/>
            <person name="Hall N."/>
            <person name="Hirt R.P."/>
            <person name="Embley T.M."/>
        </authorList>
    </citation>
    <scope>NUCLEOTIDE SEQUENCE [LARGE SCALE GENOMIC DNA]</scope>
</reference>
<dbReference type="Proteomes" id="UP000011185">
    <property type="component" value="Unassembled WGS sequence"/>
</dbReference>
<sequence>MDSFRIIRINKNPRDMKEILKIKRVVGCILKEDKVFLRVLWEDKLVTWESPDTLCCPLLFTNFLNKVDGLLQKKAFEEEKIRKKEAEKSFISSIRSKEPVQEAKTIHRVVTSERNKVDCHQTKTTNKRTEEPELHKKYKSLSIANQKNARESARLEKYGLESFGQKSSFGLHKPQFKVSNKTFLNNQRYFEAPQSKPASYTEKKEIEIQSKENDFVVQVDSQKVATFSYVNIVSNLTMPFNKHFNVTHTVSLDELENIMFSARQNAAFGNFDVYNLKLLNNNGRFRDLLQQAKDNHVFVDVTSSVSFVLFFVFNSSRLRKYDICGYYNLVRLPAEMVKYVIDARIDRSLCDSYNLWQKSTVHYADRVLRYFLVCSPNLVEDKIHRFSIFANSSNFMASEIRKFLTSRGKKYVTMEHTEIDTVFIHVEYLQFLNNMPFYFSLVESNCSFYFFGASIIKREGYFLAPMLKEGGILLLLDSFSAQINDQYLSQVIAFLKKDNLSKWQLIVSSDLVCILESMLCQTPNNNTIRNILFLSQNSVVKSDGFVPEEHIKNLRKKNLLEKRYFYIIDPKQNDNLHKTPKQLLNIIDSLK</sequence>
<dbReference type="HOGENOM" id="CLU_492726_0_0_1"/>
<keyword evidence="2" id="KW-1185">Reference proteome</keyword>
<gene>
    <name evidence="1" type="ORF">THOM_0107</name>
</gene>
<dbReference type="OMA" id="ESNCSFY"/>
<accession>L7K0D0</accession>
<dbReference type="OrthoDB" id="3158924at2759"/>